<accession>A0A9Q1EFG0</accession>
<evidence type="ECO:0000313" key="3">
    <source>
        <dbReference type="Proteomes" id="UP001152622"/>
    </source>
</evidence>
<dbReference type="EMBL" id="JAINUF010000018">
    <property type="protein sequence ID" value="KAJ8337760.1"/>
    <property type="molecule type" value="Genomic_DNA"/>
</dbReference>
<organism evidence="2 3">
    <name type="scientific">Synaphobranchus kaupii</name>
    <name type="common">Kaup's arrowtooth eel</name>
    <dbReference type="NCBI Taxonomy" id="118154"/>
    <lineage>
        <taxon>Eukaryota</taxon>
        <taxon>Metazoa</taxon>
        <taxon>Chordata</taxon>
        <taxon>Craniata</taxon>
        <taxon>Vertebrata</taxon>
        <taxon>Euteleostomi</taxon>
        <taxon>Actinopterygii</taxon>
        <taxon>Neopterygii</taxon>
        <taxon>Teleostei</taxon>
        <taxon>Anguilliformes</taxon>
        <taxon>Synaphobranchidae</taxon>
        <taxon>Synaphobranchus</taxon>
    </lineage>
</organism>
<name>A0A9Q1EFG0_SYNKA</name>
<evidence type="ECO:0000256" key="1">
    <source>
        <dbReference type="SAM" id="MobiDB-lite"/>
    </source>
</evidence>
<gene>
    <name evidence="2" type="ORF">SKAU_G00367260</name>
</gene>
<keyword evidence="3" id="KW-1185">Reference proteome</keyword>
<dbReference type="AlphaFoldDB" id="A0A9Q1EFG0"/>
<dbReference type="Proteomes" id="UP001152622">
    <property type="component" value="Chromosome 18"/>
</dbReference>
<protein>
    <submittedName>
        <fullName evidence="2">Uncharacterized protein</fullName>
    </submittedName>
</protein>
<proteinExistence type="predicted"/>
<sequence length="273" mass="29877">MRGRGALVDLRRRTRRDACVTAPVCVKQEPVCTARWPPLWLAARGIGFSEHIGLLLSITAGSETGRSGGRQDPGVCQRDSRARAAGGVVCRPQRSQLLTVPQRHPSERARRRRRQADGVSAAVARNRSLTIAFGWLPSNGTPPQYAGLISLADGRSRGGERIRGPAARGFGTLAQRPAIAAIQAPSTQAEWPQTVQVCNGSRLKCVRRHRIPEIQRERSARSAGEIKTPRPSSLRSERDITVALAAVLARAFCALNALRDVFMEERKRAGWLF</sequence>
<feature type="region of interest" description="Disordered" evidence="1">
    <location>
        <begin position="101"/>
        <end position="121"/>
    </location>
</feature>
<reference evidence="2" key="1">
    <citation type="journal article" date="2023" name="Science">
        <title>Genome structures resolve the early diversification of teleost fishes.</title>
        <authorList>
            <person name="Parey E."/>
            <person name="Louis A."/>
            <person name="Montfort J."/>
            <person name="Bouchez O."/>
            <person name="Roques C."/>
            <person name="Iampietro C."/>
            <person name="Lluch J."/>
            <person name="Castinel A."/>
            <person name="Donnadieu C."/>
            <person name="Desvignes T."/>
            <person name="Floi Bucao C."/>
            <person name="Jouanno E."/>
            <person name="Wen M."/>
            <person name="Mejri S."/>
            <person name="Dirks R."/>
            <person name="Jansen H."/>
            <person name="Henkel C."/>
            <person name="Chen W.J."/>
            <person name="Zahm M."/>
            <person name="Cabau C."/>
            <person name="Klopp C."/>
            <person name="Thompson A.W."/>
            <person name="Robinson-Rechavi M."/>
            <person name="Braasch I."/>
            <person name="Lecointre G."/>
            <person name="Bobe J."/>
            <person name="Postlethwait J.H."/>
            <person name="Berthelot C."/>
            <person name="Roest Crollius H."/>
            <person name="Guiguen Y."/>
        </authorList>
    </citation>
    <scope>NUCLEOTIDE SEQUENCE</scope>
    <source>
        <strain evidence="2">WJC10195</strain>
    </source>
</reference>
<evidence type="ECO:0000313" key="2">
    <source>
        <dbReference type="EMBL" id="KAJ8337760.1"/>
    </source>
</evidence>
<comment type="caution">
    <text evidence="2">The sequence shown here is derived from an EMBL/GenBank/DDBJ whole genome shotgun (WGS) entry which is preliminary data.</text>
</comment>